<keyword evidence="2" id="KW-0732">Signal</keyword>
<dbReference type="Proteomes" id="UP000230390">
    <property type="component" value="Unassembled WGS sequence"/>
</dbReference>
<name>A0A2G8TBK8_9BURK</name>
<gene>
    <name evidence="3" type="ORF">CR105_19400</name>
</gene>
<dbReference type="RefSeq" id="WP_099791221.1">
    <property type="nucleotide sequence ID" value="NZ_JBHLYV010000099.1"/>
</dbReference>
<reference evidence="3 4" key="1">
    <citation type="submission" date="2017-10" db="EMBL/GenBank/DDBJ databases">
        <title>Massilia psychrophilum sp. nov., a novel purple-pigmented bacterium isolated from Tianshan glacier, Xinjiang Municipality, China.</title>
        <authorList>
            <person name="Wang H."/>
        </authorList>
    </citation>
    <scope>NUCLEOTIDE SEQUENCE [LARGE SCALE GENOMIC DNA]</scope>
    <source>
        <strain evidence="3 4">JCM 30074</strain>
    </source>
</reference>
<feature type="region of interest" description="Disordered" evidence="1">
    <location>
        <begin position="27"/>
        <end position="133"/>
    </location>
</feature>
<evidence type="ECO:0000313" key="4">
    <source>
        <dbReference type="Proteomes" id="UP000230390"/>
    </source>
</evidence>
<dbReference type="EMBL" id="PDOC01000014">
    <property type="protein sequence ID" value="PIL43421.1"/>
    <property type="molecule type" value="Genomic_DNA"/>
</dbReference>
<evidence type="ECO:0000256" key="1">
    <source>
        <dbReference type="SAM" id="MobiDB-lite"/>
    </source>
</evidence>
<protein>
    <recommendedName>
        <fullName evidence="5">Cell envelope biogenesis protein TolA</fullName>
    </recommendedName>
</protein>
<dbReference type="OrthoDB" id="9973227at2"/>
<comment type="caution">
    <text evidence="3">The sequence shown here is derived from an EMBL/GenBank/DDBJ whole genome shotgun (WGS) entry which is preliminary data.</text>
</comment>
<feature type="signal peptide" evidence="2">
    <location>
        <begin position="1"/>
        <end position="30"/>
    </location>
</feature>
<proteinExistence type="predicted"/>
<evidence type="ECO:0008006" key="5">
    <source>
        <dbReference type="Google" id="ProtNLM"/>
    </source>
</evidence>
<evidence type="ECO:0000256" key="2">
    <source>
        <dbReference type="SAM" id="SignalP"/>
    </source>
</evidence>
<feature type="chain" id="PRO_5013782293" description="Cell envelope biogenesis protein TolA" evidence="2">
    <location>
        <begin position="31"/>
        <end position="133"/>
    </location>
</feature>
<keyword evidence="4" id="KW-1185">Reference proteome</keyword>
<accession>A0A2G8TBK8</accession>
<evidence type="ECO:0000313" key="3">
    <source>
        <dbReference type="EMBL" id="PIL43421.1"/>
    </source>
</evidence>
<dbReference type="AlphaFoldDB" id="A0A2G8TBK8"/>
<feature type="compositionally biased region" description="Low complexity" evidence="1">
    <location>
        <begin position="113"/>
        <end position="133"/>
    </location>
</feature>
<sequence>MFANKAIKSILGVSATVVLLGAFSAQAQKAAPVTGEANDHTSAGAEKRPDGKVKPMNHGNEGGALKAPKVGEANDHTSPNAAQTGTPKAKPMGEKAKSAKVKPPVTGESNDHSSAGGTTEAGKAAKAAKAASM</sequence>
<feature type="compositionally biased region" description="Polar residues" evidence="1">
    <location>
        <begin position="76"/>
        <end position="86"/>
    </location>
</feature>
<organism evidence="3 4">
    <name type="scientific">Massilia eurypsychrophila</name>
    <dbReference type="NCBI Taxonomy" id="1485217"/>
    <lineage>
        <taxon>Bacteria</taxon>
        <taxon>Pseudomonadati</taxon>
        <taxon>Pseudomonadota</taxon>
        <taxon>Betaproteobacteria</taxon>
        <taxon>Burkholderiales</taxon>
        <taxon>Oxalobacteraceae</taxon>
        <taxon>Telluria group</taxon>
        <taxon>Massilia</taxon>
    </lineage>
</organism>